<gene>
    <name evidence="11" type="primary">rrp36</name>
    <name evidence="11" type="ORF">SOMG_03668</name>
</gene>
<comment type="similarity">
    <text evidence="2 9">Belongs to the RRP36 family.</text>
</comment>
<protein>
    <recommendedName>
        <fullName evidence="9">rRNA biogenesis protein RRP36</fullName>
    </recommendedName>
</protein>
<evidence type="ECO:0000256" key="1">
    <source>
        <dbReference type="ARBA" id="ARBA00004604"/>
    </source>
</evidence>
<dbReference type="GO" id="GO:0030686">
    <property type="term" value="C:90S preribosome"/>
    <property type="evidence" value="ECO:0007669"/>
    <property type="project" value="TreeGrafter"/>
</dbReference>
<evidence type="ECO:0000256" key="2">
    <source>
        <dbReference type="ARBA" id="ARBA00009418"/>
    </source>
</evidence>
<keyword evidence="5" id="KW-0175">Coiled coil</keyword>
<dbReference type="PANTHER" id="PTHR21738">
    <property type="entry name" value="RIBOSOMAL RNA PROCESSING PROTEIN 36 HOMOLOG"/>
    <property type="match status" value="1"/>
</dbReference>
<comment type="function">
    <text evidence="8 9">Component of the 90S pre-ribosome involved in the maturation of rRNAs. Required for early cleavages of the pre-RNAs in the 40S ribosomal subunit maturation pathway.</text>
</comment>
<evidence type="ECO:0000256" key="3">
    <source>
        <dbReference type="ARBA" id="ARBA00022517"/>
    </source>
</evidence>
<dbReference type="PANTHER" id="PTHR21738:SF0">
    <property type="entry name" value="RIBOSOMAL RNA PROCESSING PROTEIN 36 HOMOLOG"/>
    <property type="match status" value="1"/>
</dbReference>
<sequence>MSKNALKKGSLAHVNVEEDDPVSSSDELVSEEEFNGMEESEPEAISDVDEKSAKTQISEIPFDTLLAAQKKLMAEQNKTEKKESAVIRKKSQKRDEHEAHERAERKKHAPMEVSSKKPVTRFREVVNVPKKFTRDPRFDSLSGSLNKEKVKNNYSFVFDYRKKEIELLREELKKCKDPERAETIKTTLKSLLSKMERHIEEERTGRVLREQRANEREQVKEGKKPFYMKKSDQKKLVQLDKYKSMEGTKKLDRYLENKMRRRAQKEKKRLPRARSAPSSSS</sequence>
<feature type="compositionally biased region" description="Acidic residues" evidence="10">
    <location>
        <begin position="28"/>
        <end position="47"/>
    </location>
</feature>
<keyword evidence="12" id="KW-1185">Reference proteome</keyword>
<accession>A0AAE9WBV8</accession>
<evidence type="ECO:0000313" key="11">
    <source>
        <dbReference type="EMBL" id="WBW73451.1"/>
    </source>
</evidence>
<proteinExistence type="inferred from homology"/>
<reference evidence="11 12" key="1">
    <citation type="journal article" date="2023" name="G3 (Bethesda)">
        <title>A high-quality reference genome for the fission yeast Schizosaccharomyces osmophilus.</title>
        <authorList>
            <person name="Jia G.S."/>
            <person name="Zhang W.C."/>
            <person name="Liang Y."/>
            <person name="Liu X.H."/>
            <person name="Rhind N."/>
            <person name="Pidoux A."/>
            <person name="Brysch-Herzberg M."/>
            <person name="Du L.L."/>
        </authorList>
    </citation>
    <scope>NUCLEOTIDE SEQUENCE [LARGE SCALE GENOMIC DNA]</scope>
    <source>
        <strain evidence="11 12">CBS 15793</strain>
    </source>
</reference>
<feature type="region of interest" description="Disordered" evidence="10">
    <location>
        <begin position="1"/>
        <end position="54"/>
    </location>
</feature>
<feature type="compositionally biased region" description="Basic and acidic residues" evidence="10">
    <location>
        <begin position="93"/>
        <end position="104"/>
    </location>
</feature>
<name>A0AAE9WBV8_9SCHI</name>
<dbReference type="Pfam" id="PF06102">
    <property type="entry name" value="RRP36"/>
    <property type="match status" value="1"/>
</dbReference>
<dbReference type="KEGG" id="som:SOMG_03668"/>
<dbReference type="RefSeq" id="XP_056037694.1">
    <property type="nucleotide sequence ID" value="XM_056182457.1"/>
</dbReference>
<dbReference type="GO" id="GO:0005730">
    <property type="term" value="C:nucleolus"/>
    <property type="evidence" value="ECO:0007669"/>
    <property type="project" value="UniProtKB-SubCell"/>
</dbReference>
<comment type="subcellular location">
    <subcellularLocation>
        <location evidence="1 9">Nucleus</location>
        <location evidence="1 9">Nucleolus</location>
    </subcellularLocation>
</comment>
<feature type="compositionally biased region" description="Basic residues" evidence="10">
    <location>
        <begin position="259"/>
        <end position="272"/>
    </location>
</feature>
<organism evidence="11 12">
    <name type="scientific">Schizosaccharomyces osmophilus</name>
    <dbReference type="NCBI Taxonomy" id="2545709"/>
    <lineage>
        <taxon>Eukaryota</taxon>
        <taxon>Fungi</taxon>
        <taxon>Dikarya</taxon>
        <taxon>Ascomycota</taxon>
        <taxon>Taphrinomycotina</taxon>
        <taxon>Schizosaccharomycetes</taxon>
        <taxon>Schizosaccharomycetales</taxon>
        <taxon>Schizosaccharomycetaceae</taxon>
        <taxon>Schizosaccharomyces</taxon>
    </lineage>
</organism>
<evidence type="ECO:0000256" key="6">
    <source>
        <dbReference type="ARBA" id="ARBA00023242"/>
    </source>
</evidence>
<comment type="subunit">
    <text evidence="9">Associates with 90S and pre-40S pre-ribosomal particles.</text>
</comment>
<evidence type="ECO:0000313" key="12">
    <source>
        <dbReference type="Proteomes" id="UP001212411"/>
    </source>
</evidence>
<keyword evidence="7 9" id="KW-0687">Ribonucleoprotein</keyword>
<dbReference type="GeneID" id="80877146"/>
<feature type="region of interest" description="Disordered" evidence="10">
    <location>
        <begin position="250"/>
        <end position="281"/>
    </location>
</feature>
<feature type="region of interest" description="Disordered" evidence="10">
    <location>
        <begin position="73"/>
        <end position="118"/>
    </location>
</feature>
<keyword evidence="3 9" id="KW-0690">Ribosome biogenesis</keyword>
<evidence type="ECO:0000256" key="5">
    <source>
        <dbReference type="ARBA" id="ARBA00023054"/>
    </source>
</evidence>
<evidence type="ECO:0000256" key="8">
    <source>
        <dbReference type="ARBA" id="ARBA00025053"/>
    </source>
</evidence>
<keyword evidence="4 9" id="KW-0698">rRNA processing</keyword>
<evidence type="ECO:0000256" key="10">
    <source>
        <dbReference type="SAM" id="MobiDB-lite"/>
    </source>
</evidence>
<dbReference type="EMBL" id="CP115612">
    <property type="protein sequence ID" value="WBW73451.1"/>
    <property type="molecule type" value="Genomic_DNA"/>
</dbReference>
<dbReference type="InterPro" id="IPR009292">
    <property type="entry name" value="RRP36"/>
</dbReference>
<keyword evidence="6 9" id="KW-0539">Nucleus</keyword>
<dbReference type="Proteomes" id="UP001212411">
    <property type="component" value="Chromosome 2"/>
</dbReference>
<dbReference type="GO" id="GO:0000462">
    <property type="term" value="P:maturation of SSU-rRNA from tricistronic rRNA transcript (SSU-rRNA, 5.8S rRNA, LSU-rRNA)"/>
    <property type="evidence" value="ECO:0007669"/>
    <property type="project" value="TreeGrafter"/>
</dbReference>
<dbReference type="AlphaFoldDB" id="A0AAE9WBV8"/>
<evidence type="ECO:0000256" key="9">
    <source>
        <dbReference type="RuleBase" id="RU368027"/>
    </source>
</evidence>
<evidence type="ECO:0000256" key="7">
    <source>
        <dbReference type="ARBA" id="ARBA00023274"/>
    </source>
</evidence>
<evidence type="ECO:0000256" key="4">
    <source>
        <dbReference type="ARBA" id="ARBA00022552"/>
    </source>
</evidence>
<feature type="compositionally biased region" description="Basic and acidic residues" evidence="10">
    <location>
        <begin position="77"/>
        <end position="86"/>
    </location>
</feature>
<feature type="region of interest" description="Disordered" evidence="10">
    <location>
        <begin position="209"/>
        <end position="230"/>
    </location>
</feature>